<keyword evidence="4" id="KW-0238">DNA-binding</keyword>
<dbReference type="InterPro" id="IPR004839">
    <property type="entry name" value="Aminotransferase_I/II_large"/>
</dbReference>
<reference evidence="7 8" key="1">
    <citation type="submission" date="2024-01" db="EMBL/GenBank/DDBJ databases">
        <title>Multi-omics insights into the function and evolution of sodium benzoate biodegradation pathways in Benzoatithermus flavus gen. nov., sp. nov. from hot spring.</title>
        <authorList>
            <person name="Hu C.-J."/>
            <person name="Li W.-J."/>
        </authorList>
    </citation>
    <scope>NUCLEOTIDE SEQUENCE [LARGE SCALE GENOMIC DNA]</scope>
    <source>
        <strain evidence="7 8">SYSU G07066</strain>
    </source>
</reference>
<dbReference type="Pfam" id="PF00155">
    <property type="entry name" value="Aminotran_1_2"/>
    <property type="match status" value="1"/>
</dbReference>
<proteinExistence type="inferred from homology"/>
<dbReference type="InterPro" id="IPR015424">
    <property type="entry name" value="PyrdxlP-dep_Trfase"/>
</dbReference>
<keyword evidence="7" id="KW-0808">Transferase</keyword>
<evidence type="ECO:0000313" key="7">
    <source>
        <dbReference type="EMBL" id="MEK0084659.1"/>
    </source>
</evidence>
<dbReference type="RefSeq" id="WP_418160511.1">
    <property type="nucleotide sequence ID" value="NZ_JBBLZC010000017.1"/>
</dbReference>
<dbReference type="GO" id="GO:0008483">
    <property type="term" value="F:transaminase activity"/>
    <property type="evidence" value="ECO:0007669"/>
    <property type="project" value="UniProtKB-KW"/>
</dbReference>
<dbReference type="InterPro" id="IPR036388">
    <property type="entry name" value="WH-like_DNA-bd_sf"/>
</dbReference>
<dbReference type="Gene3D" id="3.40.640.10">
    <property type="entry name" value="Type I PLP-dependent aspartate aminotransferase-like (Major domain)"/>
    <property type="match status" value="1"/>
</dbReference>
<evidence type="ECO:0000256" key="3">
    <source>
        <dbReference type="ARBA" id="ARBA00023015"/>
    </source>
</evidence>
<name>A0ABU8XW97_9PROT</name>
<keyword evidence="7" id="KW-0032">Aminotransferase</keyword>
<evidence type="ECO:0000256" key="4">
    <source>
        <dbReference type="ARBA" id="ARBA00023125"/>
    </source>
</evidence>
<dbReference type="SUPFAM" id="SSF53383">
    <property type="entry name" value="PLP-dependent transferases"/>
    <property type="match status" value="1"/>
</dbReference>
<dbReference type="Gene3D" id="1.10.10.10">
    <property type="entry name" value="Winged helix-like DNA-binding domain superfamily/Winged helix DNA-binding domain"/>
    <property type="match status" value="1"/>
</dbReference>
<dbReference type="PANTHER" id="PTHR46577:SF1">
    <property type="entry name" value="HTH-TYPE TRANSCRIPTIONAL REGULATORY PROTEIN GABR"/>
    <property type="match status" value="1"/>
</dbReference>
<dbReference type="InterPro" id="IPR015421">
    <property type="entry name" value="PyrdxlP-dep_Trfase_major"/>
</dbReference>
<sequence length="489" mass="50615">MPRAAFPVWNSFALDRAGTSPVQEQLVRFFRDAVVRGALAPGTRVPGTRVLAQELGLARNTVALAYERLIAEGFLEARHGSGTFVPSRLPRPPARPAARAAGRRGSARALGLLAIGAPPSTPSTWPLTPGLPALDAFPRALWARLSARAWRNAPELGYADPAGLRALREALSAYLGAARGVVCRPEQVIVTSGTQEAVLIAAMATADPGERVWVEEPGYPSSRRALTLAGLTAVGVPVDEEGLDVAAGRVLAPGARLALVAPSHQYPTGVVMSLGRRLELLAWAGAADGFVVEDDYDSEFRYDGAPVPPLKALDGEDGGRVLYVGTLSKLLAPGVRLGFLVVPDRLIDAALAVRAAVSRHVAPPLQATAAAFIGDGHLGAHIRRVRPLYAERRAALLTAAAEAGIAPVTGSATGLHVLVRLPGGTDDAAVAAAARARRLGVTALSAHALAGAEVGSGLLLGFGNTPARATKQALRMLAACLEEAESGAS</sequence>
<dbReference type="PANTHER" id="PTHR46577">
    <property type="entry name" value="HTH-TYPE TRANSCRIPTIONAL REGULATORY PROTEIN GABR"/>
    <property type="match status" value="1"/>
</dbReference>
<evidence type="ECO:0000313" key="8">
    <source>
        <dbReference type="Proteomes" id="UP001375743"/>
    </source>
</evidence>
<keyword evidence="8" id="KW-1185">Reference proteome</keyword>
<dbReference type="CDD" id="cd07377">
    <property type="entry name" value="WHTH_GntR"/>
    <property type="match status" value="1"/>
</dbReference>
<dbReference type="SUPFAM" id="SSF46785">
    <property type="entry name" value="Winged helix' DNA-binding domain"/>
    <property type="match status" value="1"/>
</dbReference>
<feature type="domain" description="HTH gntR-type" evidence="6">
    <location>
        <begin position="20"/>
        <end position="88"/>
    </location>
</feature>
<evidence type="ECO:0000256" key="2">
    <source>
        <dbReference type="ARBA" id="ARBA00022898"/>
    </source>
</evidence>
<keyword evidence="5" id="KW-0804">Transcription</keyword>
<dbReference type="CDD" id="cd00609">
    <property type="entry name" value="AAT_like"/>
    <property type="match status" value="1"/>
</dbReference>
<evidence type="ECO:0000256" key="1">
    <source>
        <dbReference type="ARBA" id="ARBA00005384"/>
    </source>
</evidence>
<dbReference type="Proteomes" id="UP001375743">
    <property type="component" value="Unassembled WGS sequence"/>
</dbReference>
<dbReference type="PROSITE" id="PS50949">
    <property type="entry name" value="HTH_GNTR"/>
    <property type="match status" value="1"/>
</dbReference>
<dbReference type="InterPro" id="IPR000524">
    <property type="entry name" value="Tscrpt_reg_HTH_GntR"/>
</dbReference>
<accession>A0ABU8XW97</accession>
<gene>
    <name evidence="7" type="ORF">U1T56_16000</name>
</gene>
<keyword evidence="2" id="KW-0663">Pyridoxal phosphate</keyword>
<protein>
    <submittedName>
        <fullName evidence="7">PLP-dependent aminotransferase family protein</fullName>
    </submittedName>
</protein>
<dbReference type="InterPro" id="IPR051446">
    <property type="entry name" value="HTH_trans_reg/aminotransferase"/>
</dbReference>
<dbReference type="Pfam" id="PF00392">
    <property type="entry name" value="GntR"/>
    <property type="match status" value="1"/>
</dbReference>
<dbReference type="EMBL" id="JBBLZC010000017">
    <property type="protein sequence ID" value="MEK0084659.1"/>
    <property type="molecule type" value="Genomic_DNA"/>
</dbReference>
<comment type="caution">
    <text evidence="7">The sequence shown here is derived from an EMBL/GenBank/DDBJ whole genome shotgun (WGS) entry which is preliminary data.</text>
</comment>
<organism evidence="7 8">
    <name type="scientific">Benzoatithermus flavus</name>
    <dbReference type="NCBI Taxonomy" id="3108223"/>
    <lineage>
        <taxon>Bacteria</taxon>
        <taxon>Pseudomonadati</taxon>
        <taxon>Pseudomonadota</taxon>
        <taxon>Alphaproteobacteria</taxon>
        <taxon>Geminicoccales</taxon>
        <taxon>Geminicoccaceae</taxon>
        <taxon>Benzoatithermus</taxon>
    </lineage>
</organism>
<dbReference type="InterPro" id="IPR036390">
    <property type="entry name" value="WH_DNA-bd_sf"/>
</dbReference>
<comment type="similarity">
    <text evidence="1">In the C-terminal section; belongs to the class-I pyridoxal-phosphate-dependent aminotransferase family.</text>
</comment>
<keyword evidence="3" id="KW-0805">Transcription regulation</keyword>
<dbReference type="SMART" id="SM00345">
    <property type="entry name" value="HTH_GNTR"/>
    <property type="match status" value="1"/>
</dbReference>
<evidence type="ECO:0000259" key="6">
    <source>
        <dbReference type="PROSITE" id="PS50949"/>
    </source>
</evidence>
<evidence type="ECO:0000256" key="5">
    <source>
        <dbReference type="ARBA" id="ARBA00023163"/>
    </source>
</evidence>